<evidence type="ECO:0000313" key="2">
    <source>
        <dbReference type="EMBL" id="ORY00622.1"/>
    </source>
</evidence>
<dbReference type="Proteomes" id="UP000193498">
    <property type="component" value="Unassembled WGS sequence"/>
</dbReference>
<keyword evidence="1" id="KW-0472">Membrane</keyword>
<keyword evidence="1" id="KW-1133">Transmembrane helix</keyword>
<dbReference type="OrthoDB" id="2140426at2759"/>
<feature type="transmembrane region" description="Helical" evidence="1">
    <location>
        <begin position="175"/>
        <end position="196"/>
    </location>
</feature>
<sequence>MDSAHYSIPLNPKIAAIMSLYSTFHPSDHVTTPLVHDDSSMRYSGSPPTIPPKVYTIRRLEYGPGTLEYELTLDYLRRSRSVEIFRRECNRQPSHPISPNLRHLPMCCVSLPPNPVDSAFTQHECTTTGEEEGDEKLDMLDVNEDTPAPPSLQQLRQCFRPDSLGQIDIESQQPIIPAGSLLFLFGFIFMPLWWLGSYYPNPSSLEIHLQWRCYNRMMSVVSIFLCCFVIAMLVWWLN</sequence>
<gene>
    <name evidence="2" type="ORF">K493DRAFT_391289</name>
</gene>
<accession>A0A1Y1YRG7</accession>
<protein>
    <submittedName>
        <fullName evidence="2">Uncharacterized protein</fullName>
    </submittedName>
</protein>
<keyword evidence="1" id="KW-0812">Transmembrane</keyword>
<proteinExistence type="predicted"/>
<dbReference type="AlphaFoldDB" id="A0A1Y1YRG7"/>
<feature type="transmembrane region" description="Helical" evidence="1">
    <location>
        <begin position="217"/>
        <end position="237"/>
    </location>
</feature>
<name>A0A1Y1YRG7_9FUNG</name>
<reference evidence="2 3" key="1">
    <citation type="submission" date="2016-07" db="EMBL/GenBank/DDBJ databases">
        <title>Pervasive Adenine N6-methylation of Active Genes in Fungi.</title>
        <authorList>
            <consortium name="DOE Joint Genome Institute"/>
            <person name="Mondo S.J."/>
            <person name="Dannebaum R.O."/>
            <person name="Kuo R.C."/>
            <person name="Labutti K."/>
            <person name="Haridas S."/>
            <person name="Kuo A."/>
            <person name="Salamov A."/>
            <person name="Ahrendt S.R."/>
            <person name="Lipzen A."/>
            <person name="Sullivan W."/>
            <person name="Andreopoulos W.B."/>
            <person name="Clum A."/>
            <person name="Lindquist E."/>
            <person name="Daum C."/>
            <person name="Ramamoorthy G.K."/>
            <person name="Gryganskyi A."/>
            <person name="Culley D."/>
            <person name="Magnuson J.K."/>
            <person name="James T.Y."/>
            <person name="O'Malley M.A."/>
            <person name="Stajich J.E."/>
            <person name="Spatafora J.W."/>
            <person name="Visel A."/>
            <person name="Grigoriev I.V."/>
        </authorList>
    </citation>
    <scope>NUCLEOTIDE SEQUENCE [LARGE SCALE GENOMIC DNA]</scope>
    <source>
        <strain evidence="2 3">CBS 931.73</strain>
    </source>
</reference>
<organism evidence="2 3">
    <name type="scientific">Basidiobolus meristosporus CBS 931.73</name>
    <dbReference type="NCBI Taxonomy" id="1314790"/>
    <lineage>
        <taxon>Eukaryota</taxon>
        <taxon>Fungi</taxon>
        <taxon>Fungi incertae sedis</taxon>
        <taxon>Zoopagomycota</taxon>
        <taxon>Entomophthoromycotina</taxon>
        <taxon>Basidiobolomycetes</taxon>
        <taxon>Basidiobolales</taxon>
        <taxon>Basidiobolaceae</taxon>
        <taxon>Basidiobolus</taxon>
    </lineage>
</organism>
<dbReference type="InParanoid" id="A0A1Y1YRG7"/>
<evidence type="ECO:0000313" key="3">
    <source>
        <dbReference type="Proteomes" id="UP000193498"/>
    </source>
</evidence>
<comment type="caution">
    <text evidence="2">The sequence shown here is derived from an EMBL/GenBank/DDBJ whole genome shotgun (WGS) entry which is preliminary data.</text>
</comment>
<evidence type="ECO:0000256" key="1">
    <source>
        <dbReference type="SAM" id="Phobius"/>
    </source>
</evidence>
<dbReference type="EMBL" id="MCFE01000080">
    <property type="protein sequence ID" value="ORY00622.1"/>
    <property type="molecule type" value="Genomic_DNA"/>
</dbReference>
<keyword evidence="3" id="KW-1185">Reference proteome</keyword>